<evidence type="ECO:0000313" key="6">
    <source>
        <dbReference type="Proteomes" id="UP000008820"/>
    </source>
</evidence>
<sequence length="266" mass="30392">MESTAKKVRKSLTLQMKIQILDCLAAGEKISQVGRKFGIAHTTIITIRKKEASIRQAVMRGMSGCRTSYVRDPLIEGMEKTLLIWIEHNQQRGIQVNGEMIRQRALQIHNLLQADEDVNSQPKRKFHASSGWLVKFVQRYSLRNVGVVEVSPSVDTSDSSVSQPQQPLEHVKFMELLVDPVAASNGIEIKKEHPIEFNQDKLDELLKMSGRMIDVALDEDLNTERAMQFRRDMKRAMASYTDLYEKQSNMLFNDYNSVHDQDVLSS</sequence>
<dbReference type="InterPro" id="IPR007889">
    <property type="entry name" value="HTH_Psq"/>
</dbReference>
<organism evidence="5 6">
    <name type="scientific">Aedes aegypti</name>
    <name type="common">Yellowfever mosquito</name>
    <name type="synonym">Culex aegypti</name>
    <dbReference type="NCBI Taxonomy" id="7159"/>
    <lineage>
        <taxon>Eukaryota</taxon>
        <taxon>Metazoa</taxon>
        <taxon>Ecdysozoa</taxon>
        <taxon>Arthropoda</taxon>
        <taxon>Hexapoda</taxon>
        <taxon>Insecta</taxon>
        <taxon>Pterygota</taxon>
        <taxon>Neoptera</taxon>
        <taxon>Endopterygota</taxon>
        <taxon>Diptera</taxon>
        <taxon>Nematocera</taxon>
        <taxon>Culicoidea</taxon>
        <taxon>Culicidae</taxon>
        <taxon>Culicinae</taxon>
        <taxon>Aedini</taxon>
        <taxon>Aedes</taxon>
        <taxon>Stegomyia</taxon>
    </lineage>
</organism>
<keyword evidence="3" id="KW-0539">Nucleus</keyword>
<dbReference type="GO" id="GO:0005634">
    <property type="term" value="C:nucleus"/>
    <property type="evidence" value="ECO:0007669"/>
    <property type="project" value="UniProtKB-SubCell"/>
</dbReference>
<dbReference type="Gene3D" id="1.10.10.10">
    <property type="entry name" value="Winged helix-like DNA-binding domain superfamily/Winged helix DNA-binding domain"/>
    <property type="match status" value="1"/>
</dbReference>
<dbReference type="GO" id="GO:0003677">
    <property type="term" value="F:DNA binding"/>
    <property type="evidence" value="ECO:0007669"/>
    <property type="project" value="UniProtKB-KW"/>
</dbReference>
<dbReference type="EnsemblMetazoa" id="AAEL026575-RB">
    <property type="protein sequence ID" value="AAEL026575-PB"/>
    <property type="gene ID" value="AAEL026575"/>
</dbReference>
<dbReference type="InterPro" id="IPR006600">
    <property type="entry name" value="HTH_CenpB_DNA-bd_dom"/>
</dbReference>
<dbReference type="PANTHER" id="PTHR19303:SF52">
    <property type="entry name" value="TIGGER TRANSPOSABLE ELEMENT-DERIVED PROTEIN 6"/>
    <property type="match status" value="1"/>
</dbReference>
<reference evidence="5 6" key="1">
    <citation type="submission" date="2017-06" db="EMBL/GenBank/DDBJ databases">
        <title>Aedes aegypti genome working group (AGWG) sequencing and assembly.</title>
        <authorList>
            <consortium name="Aedes aegypti Genome Working Group (AGWG)"/>
            <person name="Matthews B.J."/>
        </authorList>
    </citation>
    <scope>NUCLEOTIDE SEQUENCE [LARGE SCALE GENOMIC DNA]</scope>
    <source>
        <strain evidence="5 6">LVP_AGWG</strain>
    </source>
</reference>
<dbReference type="Pfam" id="PF03221">
    <property type="entry name" value="HTH_Tnp_Tc5"/>
    <property type="match status" value="1"/>
</dbReference>
<dbReference type="InterPro" id="IPR009057">
    <property type="entry name" value="Homeodomain-like_sf"/>
</dbReference>
<evidence type="ECO:0000256" key="3">
    <source>
        <dbReference type="ARBA" id="ARBA00023242"/>
    </source>
</evidence>
<name>A0A6I8U756_AEDAE</name>
<keyword evidence="6" id="KW-1185">Reference proteome</keyword>
<reference evidence="5" key="2">
    <citation type="submission" date="2020-05" db="UniProtKB">
        <authorList>
            <consortium name="EnsemblMetazoa"/>
        </authorList>
    </citation>
    <scope>IDENTIFICATION</scope>
    <source>
        <strain evidence="5">LVP_AGWG</strain>
    </source>
</reference>
<evidence type="ECO:0000256" key="2">
    <source>
        <dbReference type="ARBA" id="ARBA00023125"/>
    </source>
</evidence>
<keyword evidence="2" id="KW-0238">DNA-binding</keyword>
<dbReference type="Proteomes" id="UP000008820">
    <property type="component" value="Chromosome 3"/>
</dbReference>
<dbReference type="AlphaFoldDB" id="A0A6I8U756"/>
<dbReference type="EnsemblMetazoa" id="AAEL026575-RA">
    <property type="protein sequence ID" value="AAEL026575-PA"/>
    <property type="gene ID" value="AAEL026575"/>
</dbReference>
<evidence type="ECO:0000259" key="4">
    <source>
        <dbReference type="PROSITE" id="PS51253"/>
    </source>
</evidence>
<accession>A0A6I8U756</accession>
<feature type="domain" description="HTH CENPB-type" evidence="4">
    <location>
        <begin position="66"/>
        <end position="146"/>
    </location>
</feature>
<dbReference type="OrthoDB" id="7612720at2759"/>
<dbReference type="Pfam" id="PF04218">
    <property type="entry name" value="CENP-B_N"/>
    <property type="match status" value="1"/>
</dbReference>
<dbReference type="Gene3D" id="1.10.10.60">
    <property type="entry name" value="Homeodomain-like"/>
    <property type="match status" value="1"/>
</dbReference>
<protein>
    <recommendedName>
        <fullName evidence="4">HTH CENPB-type domain-containing protein</fullName>
    </recommendedName>
</protein>
<dbReference type="SUPFAM" id="SSF46689">
    <property type="entry name" value="Homeodomain-like"/>
    <property type="match status" value="2"/>
</dbReference>
<dbReference type="PANTHER" id="PTHR19303">
    <property type="entry name" value="TRANSPOSON"/>
    <property type="match status" value="1"/>
</dbReference>
<comment type="subcellular location">
    <subcellularLocation>
        <location evidence="1">Nucleus</location>
    </subcellularLocation>
</comment>
<proteinExistence type="predicted"/>
<evidence type="ECO:0000313" key="5">
    <source>
        <dbReference type="EnsemblMetazoa" id="AAEL026575-PA"/>
    </source>
</evidence>
<dbReference type="PROSITE" id="PS51253">
    <property type="entry name" value="HTH_CENPB"/>
    <property type="match status" value="1"/>
</dbReference>
<dbReference type="InParanoid" id="A0A6I8U756"/>
<gene>
    <name evidence="5" type="primary">110678934</name>
</gene>
<dbReference type="InterPro" id="IPR036388">
    <property type="entry name" value="WH-like_DNA-bd_sf"/>
</dbReference>
<dbReference type="SMART" id="SM00674">
    <property type="entry name" value="CENPB"/>
    <property type="match status" value="1"/>
</dbReference>
<evidence type="ECO:0000256" key="1">
    <source>
        <dbReference type="ARBA" id="ARBA00004123"/>
    </source>
</evidence>
<dbReference type="InterPro" id="IPR050863">
    <property type="entry name" value="CenT-Element_Derived"/>
</dbReference>